<reference evidence="1 2" key="1">
    <citation type="submission" date="2019-01" db="EMBL/GenBank/DDBJ databases">
        <title>Complete genome sequence of Cohnella hallensis HS21 isolated from Korean fir (Abies koreana) rhizospheric soil.</title>
        <authorList>
            <person name="Jiang L."/>
            <person name="Kang S.W."/>
            <person name="Kim S."/>
            <person name="Jung J."/>
            <person name="Kim C.Y."/>
            <person name="Kim D.H."/>
            <person name="Kim S.W."/>
            <person name="Lee J."/>
        </authorList>
    </citation>
    <scope>NUCLEOTIDE SEQUENCE [LARGE SCALE GENOMIC DNA]</scope>
    <source>
        <strain evidence="1 2">HS21</strain>
    </source>
</reference>
<dbReference type="OrthoDB" id="5868871at2"/>
<organism evidence="1 2">
    <name type="scientific">Cohnella abietis</name>
    <dbReference type="NCBI Taxonomy" id="2507935"/>
    <lineage>
        <taxon>Bacteria</taxon>
        <taxon>Bacillati</taxon>
        <taxon>Bacillota</taxon>
        <taxon>Bacilli</taxon>
        <taxon>Bacillales</taxon>
        <taxon>Paenibacillaceae</taxon>
        <taxon>Cohnella</taxon>
    </lineage>
</organism>
<proteinExistence type="predicted"/>
<dbReference type="Proteomes" id="UP000289856">
    <property type="component" value="Chromosome"/>
</dbReference>
<accession>A0A3T1D2X1</accession>
<name>A0A3T1D2X1_9BACL</name>
<protein>
    <submittedName>
        <fullName evidence="1">Uncharacterized protein</fullName>
    </submittedName>
</protein>
<keyword evidence="2" id="KW-1185">Reference proteome</keyword>
<dbReference type="KEGG" id="cohn:KCTCHS21_17540"/>
<evidence type="ECO:0000313" key="1">
    <source>
        <dbReference type="EMBL" id="BBI32355.1"/>
    </source>
</evidence>
<dbReference type="RefSeq" id="WP_130616410.1">
    <property type="nucleotide sequence ID" value="NZ_AP019400.1"/>
</dbReference>
<gene>
    <name evidence="1" type="ORF">KCTCHS21_17540</name>
</gene>
<dbReference type="EMBL" id="AP019400">
    <property type="protein sequence ID" value="BBI32355.1"/>
    <property type="molecule type" value="Genomic_DNA"/>
</dbReference>
<evidence type="ECO:0000313" key="2">
    <source>
        <dbReference type="Proteomes" id="UP000289856"/>
    </source>
</evidence>
<dbReference type="AlphaFoldDB" id="A0A3T1D2X1"/>
<sequence>MAGERKSKYHSHVEPKLLLIEAWARDGAIEEDISKKLGVAYSTFKIYKDKYSALSAALKRGKEVADVEVENSLFKRAIGYEYTEKKYVQVEMSEEEYDLHQQIAVNRYKLDHPEATMIELRAIELGVTRYKMMLVEEKTKEVSPDTTAQIFWLKNRRPDKWRDKQEVNHSGSVDVNNPYSGLTTDELRKLIRDG</sequence>